<evidence type="ECO:0000313" key="2">
    <source>
        <dbReference type="Proteomes" id="UP001472677"/>
    </source>
</evidence>
<reference evidence="1 2" key="1">
    <citation type="journal article" date="2024" name="G3 (Bethesda)">
        <title>Genome assembly of Hibiscus sabdariffa L. provides insights into metabolisms of medicinal natural products.</title>
        <authorList>
            <person name="Kim T."/>
        </authorList>
    </citation>
    <scope>NUCLEOTIDE SEQUENCE [LARGE SCALE GENOMIC DNA]</scope>
    <source>
        <strain evidence="1">TK-2024</strain>
        <tissue evidence="1">Old leaves</tissue>
    </source>
</reference>
<gene>
    <name evidence="1" type="ORF">V6N12_042424</name>
</gene>
<organism evidence="1 2">
    <name type="scientific">Hibiscus sabdariffa</name>
    <name type="common">roselle</name>
    <dbReference type="NCBI Taxonomy" id="183260"/>
    <lineage>
        <taxon>Eukaryota</taxon>
        <taxon>Viridiplantae</taxon>
        <taxon>Streptophyta</taxon>
        <taxon>Embryophyta</taxon>
        <taxon>Tracheophyta</taxon>
        <taxon>Spermatophyta</taxon>
        <taxon>Magnoliopsida</taxon>
        <taxon>eudicotyledons</taxon>
        <taxon>Gunneridae</taxon>
        <taxon>Pentapetalae</taxon>
        <taxon>rosids</taxon>
        <taxon>malvids</taxon>
        <taxon>Malvales</taxon>
        <taxon>Malvaceae</taxon>
        <taxon>Malvoideae</taxon>
        <taxon>Hibiscus</taxon>
    </lineage>
</organism>
<dbReference type="InterPro" id="IPR021109">
    <property type="entry name" value="Peptidase_aspartic_dom_sf"/>
</dbReference>
<keyword evidence="2" id="KW-1185">Reference proteome</keyword>
<evidence type="ECO:0008006" key="3">
    <source>
        <dbReference type="Google" id="ProtNLM"/>
    </source>
</evidence>
<accession>A0ABR2EEQ8</accession>
<dbReference type="SUPFAM" id="SSF50630">
    <property type="entry name" value="Acid proteases"/>
    <property type="match status" value="1"/>
</dbReference>
<protein>
    <recommendedName>
        <fullName evidence="3">Aspartic peptidase DDI1-type domain-containing protein</fullName>
    </recommendedName>
</protein>
<dbReference type="PANTHER" id="PTHR33067">
    <property type="entry name" value="RNA-DIRECTED DNA POLYMERASE-RELATED"/>
    <property type="match status" value="1"/>
</dbReference>
<proteinExistence type="predicted"/>
<dbReference type="CDD" id="cd00303">
    <property type="entry name" value="retropepsin_like"/>
    <property type="match status" value="1"/>
</dbReference>
<sequence>MPNYAKFLKDMVSRKTRIGEFETVVATEACLAMMHNKVPTKRIDPGSFTIPCSIGNHYVGKVLCDPGASINLMPKFVFKTLGIEEAKPTTVMLQLADRSYVQLEGKIEDILVRVDKFIFPADFLILDFEADEYAPIILGRPFLATGRVLLDFENGELVLRVDKQQVKINVFTTPGQ</sequence>
<name>A0ABR2EEQ8_9ROSI</name>
<evidence type="ECO:0000313" key="1">
    <source>
        <dbReference type="EMBL" id="KAK8559141.1"/>
    </source>
</evidence>
<dbReference type="Proteomes" id="UP001472677">
    <property type="component" value="Unassembled WGS sequence"/>
</dbReference>
<dbReference type="Gene3D" id="2.40.70.10">
    <property type="entry name" value="Acid Proteases"/>
    <property type="match status" value="1"/>
</dbReference>
<dbReference type="PANTHER" id="PTHR33067:SF32">
    <property type="entry name" value="ASPARTIC PEPTIDASE DDI1-TYPE DOMAIN-CONTAINING PROTEIN"/>
    <property type="match status" value="1"/>
</dbReference>
<dbReference type="EMBL" id="JBBPBM010000015">
    <property type="protein sequence ID" value="KAK8559141.1"/>
    <property type="molecule type" value="Genomic_DNA"/>
</dbReference>
<comment type="caution">
    <text evidence="1">The sequence shown here is derived from an EMBL/GenBank/DDBJ whole genome shotgun (WGS) entry which is preliminary data.</text>
</comment>